<proteinExistence type="predicted"/>
<evidence type="ECO:0000256" key="1">
    <source>
        <dbReference type="SAM" id="MobiDB-lite"/>
    </source>
</evidence>
<feature type="compositionally biased region" description="Low complexity" evidence="1">
    <location>
        <begin position="290"/>
        <end position="327"/>
    </location>
</feature>
<organism evidence="2">
    <name type="scientific">Oryza sativa subsp. japonica</name>
    <name type="common">Rice</name>
    <dbReference type="NCBI Taxonomy" id="39947"/>
    <lineage>
        <taxon>Eukaryota</taxon>
        <taxon>Viridiplantae</taxon>
        <taxon>Streptophyta</taxon>
        <taxon>Embryophyta</taxon>
        <taxon>Tracheophyta</taxon>
        <taxon>Spermatophyta</taxon>
        <taxon>Magnoliopsida</taxon>
        <taxon>Liliopsida</taxon>
        <taxon>Poales</taxon>
        <taxon>Poaceae</taxon>
        <taxon>BOP clade</taxon>
        <taxon>Oryzoideae</taxon>
        <taxon>Oryzeae</taxon>
        <taxon>Oryzinae</taxon>
        <taxon>Oryza</taxon>
        <taxon>Oryza sativa</taxon>
    </lineage>
</organism>
<feature type="region of interest" description="Disordered" evidence="1">
    <location>
        <begin position="141"/>
        <end position="374"/>
    </location>
</feature>
<accession>Q5ZC39</accession>
<reference evidence="2" key="1">
    <citation type="journal article" date="2002" name="Nature">
        <title>The genome sequence and structure of rice chromosome 1.</title>
        <authorList>
            <person name="Sasaki T."/>
            <person name="Matsumoto T."/>
            <person name="Yamamoto K."/>
            <person name="Sakata K."/>
            <person name="Baba T."/>
            <person name="Katayose Y."/>
            <person name="Wu J."/>
            <person name="Niimura Y."/>
            <person name="Cheng Z."/>
            <person name="Nagamura Y."/>
            <person name="Antonio B.A."/>
            <person name="Kanamori H."/>
            <person name="Hosokawa S."/>
            <person name="Masukawa M."/>
            <person name="Arikawa K."/>
            <person name="Chiden Y."/>
            <person name="Hayashi M."/>
            <person name="Okamoto M."/>
            <person name="Ando T."/>
            <person name="Aoki H."/>
            <person name="Arita K."/>
            <person name="Hamada M."/>
            <person name="Harada C."/>
            <person name="Hijishita S."/>
            <person name="Honda M."/>
            <person name="Ichikawa Y."/>
            <person name="Idonuma A."/>
            <person name="Iijima M."/>
            <person name="Ikeda M."/>
            <person name="Ikeno M."/>
            <person name="Itoh S."/>
            <person name="Itoh T."/>
            <person name="Itoh Y."/>
            <person name="Itoh Y."/>
            <person name="Iwabuchi A."/>
            <person name="Kamiya K."/>
            <person name="Karasawa W."/>
            <person name="Katagiri S."/>
            <person name="Kikuta A."/>
            <person name="Kobayashi N."/>
            <person name="Kono I."/>
            <person name="Machita K."/>
            <person name="Maehara T."/>
            <person name="Mizuno H."/>
            <person name="Mizubayashi T."/>
            <person name="Mukai Y."/>
            <person name="Nagasaki H."/>
            <person name="Nakashima M."/>
            <person name="Nakama Y."/>
            <person name="Nakamichi Y."/>
            <person name="Nakamura M."/>
            <person name="Namiki N."/>
            <person name="Negishi M."/>
            <person name="Ohta I."/>
            <person name="Ono N."/>
            <person name="Saji S."/>
            <person name="Sakai K."/>
            <person name="Shibata M."/>
            <person name="Shimokawa T."/>
            <person name="Shomura A."/>
            <person name="Song J."/>
            <person name="Takazaki Y."/>
            <person name="Terasawa K."/>
            <person name="Tsuji K."/>
            <person name="Waki K."/>
            <person name="Yamagata H."/>
            <person name="Yamane H."/>
            <person name="Yoshiki S."/>
            <person name="Yoshihara R."/>
            <person name="Yukawa K."/>
            <person name="Zhong H."/>
            <person name="Iwama H."/>
            <person name="Endo T."/>
            <person name="Ito H."/>
            <person name="Hahn J.H."/>
            <person name="Kim H.I."/>
            <person name="Eun M.Y."/>
            <person name="Yano M."/>
            <person name="Jiang J."/>
            <person name="Gojobori T."/>
        </authorList>
    </citation>
    <scope>NUCLEOTIDE SEQUENCE [LARGE SCALE GENOMIC DNA]</scope>
</reference>
<sequence length="374" mass="40504">MAGLFDLRELSDRLLTARLEFRERQEHLATRRSLLSRRRRRAPLPPVPPAPPLASCRPRMATPRRGRQDHAPRLVAPGTALLMQTDLASFGFRFVAFLLVHGHARKAAAYLFAPLACDPTSLPKLPPSKEYNAKLRGKEAIRQNTTAIGGKGSMSVKPGRNEPSKAAPAQDAIGGGDHQRVSGAPEEREPPLQLAAPLTLRRAWREEREMNRGEMGRGGGGRKGMRMTSDSRATSSRRKSRRRQQLPWWRRGGDARDGEDEGGGWAKREREAVAHQIWRRPATSTGGGTAAPSSSSSSAGQSRSAVPSSSAGAAPATAGPMPASAGAAKRERGLEPTMGEREGERRGAGDGRSEASSRRRRRSAPRLLGGCHTR</sequence>
<feature type="compositionally biased region" description="Pro residues" evidence="1">
    <location>
        <begin position="43"/>
        <end position="52"/>
    </location>
</feature>
<protein>
    <submittedName>
        <fullName evidence="2">CRK1 protein-like</fullName>
    </submittedName>
</protein>
<feature type="compositionally biased region" description="Basic and acidic residues" evidence="1">
    <location>
        <begin position="177"/>
        <end position="190"/>
    </location>
</feature>
<dbReference type="AlphaFoldDB" id="Q5ZC39"/>
<feature type="compositionally biased region" description="Basic and acidic residues" evidence="1">
    <location>
        <begin position="203"/>
        <end position="215"/>
    </location>
</feature>
<evidence type="ECO:0000313" key="2">
    <source>
        <dbReference type="EMBL" id="BAD52897.1"/>
    </source>
</evidence>
<feature type="region of interest" description="Disordered" evidence="1">
    <location>
        <begin position="32"/>
        <end position="70"/>
    </location>
</feature>
<dbReference type="Proteomes" id="UP000817658">
    <property type="component" value="Chromosome 1"/>
</dbReference>
<feature type="compositionally biased region" description="Basic residues" evidence="1">
    <location>
        <begin position="235"/>
        <end position="244"/>
    </location>
</feature>
<feature type="compositionally biased region" description="Basic and acidic residues" evidence="1">
    <location>
        <begin position="328"/>
        <end position="357"/>
    </location>
</feature>
<dbReference type="EMBL" id="AP003253">
    <property type="protein sequence ID" value="BAD52897.1"/>
    <property type="molecule type" value="Genomic_DNA"/>
</dbReference>
<name>Q5ZC39_ORYSJ</name>
<gene>
    <name evidence="2" type="primary">P0451D05.13</name>
</gene>